<name>A0A368KM42_9BACT</name>
<feature type="compositionally biased region" description="Polar residues" evidence="1">
    <location>
        <begin position="593"/>
        <end position="602"/>
    </location>
</feature>
<feature type="region of interest" description="Disordered" evidence="1">
    <location>
        <begin position="1141"/>
        <end position="1168"/>
    </location>
</feature>
<evidence type="ECO:0000313" key="4">
    <source>
        <dbReference type="Proteomes" id="UP000253562"/>
    </source>
</evidence>
<dbReference type="EMBL" id="QPEX01000045">
    <property type="protein sequence ID" value="RCS41085.1"/>
    <property type="molecule type" value="Genomic_DNA"/>
</dbReference>
<feature type="transmembrane region" description="Helical" evidence="2">
    <location>
        <begin position="38"/>
        <end position="58"/>
    </location>
</feature>
<proteinExistence type="predicted"/>
<feature type="compositionally biased region" description="Polar residues" evidence="1">
    <location>
        <begin position="666"/>
        <end position="677"/>
    </location>
</feature>
<keyword evidence="2" id="KW-0812">Transmembrane</keyword>
<feature type="compositionally biased region" description="Low complexity" evidence="1">
    <location>
        <begin position="707"/>
        <end position="719"/>
    </location>
</feature>
<feature type="region of interest" description="Disordered" evidence="1">
    <location>
        <begin position="969"/>
        <end position="1009"/>
    </location>
</feature>
<sequence length="1258" mass="141583">MASDAGKSNSHKVRHLLVTRVEEARQAVMRRVRLRGTAWGLFAAISFLLAMALFDYLLRQDDVGTRWFLSLITLAGLAFAFVWWTLPAWQWHPSLQQIAQRIEQFFPELHDKISSALFFLQQDEADAAGSSPYFRRKHISEMTDTLSHTDLSVALNRQLATRSLYALGGGLFVLLTVLVFSPQAFGTALTRLAMPWRTVEWPRVNDLAVVDPPEVVPLGGRAMFEVEDLNQKLPELVELQIRYEPNGRPLTYPMQFDFPSERMVYQLEGIQRPFEFRVQGGDDNTMAWQPVDVVKPPKFSDVQITLVPPAYTRWLPSESPRSIIALAGTSLQLFGKVDQKIDEARFVFEASGETETFPLEIGEDRLSFMTKSATESTATPVGPVLTASGNYWVEVTVESGLKKAEGQRYPVRVIQDKAPIVSWVEPQRNMTLTPKALLDLSASVRDDLKTESIKLALRKPADNTLVLEDNLYTGPTDRPLVSAPTNLAMGQAEEQLVEYPLDLSQLNNLAPGMVLELVVTASDYRPQIGNSLPRLITIISDEQLDQRVNRQQRDIISKIAEARRLQQDARQQTRSVEIELEEGAPLGPAEMANLQNGEQNQKSVRDKLVAGEESAAAKIDSLLNELEQNRQHDHDAAGLLRELKEKIEAIANSDLNPIESELTQLRRNASRSQSPGNDRQENGDPQQPSPDGSPDADKPTEDAPPAEQQEAQQQLQEIGQRQEKVAGQLQDWQNDLNKWDTFRRFALDVRDLANRQAELSRNVQSKQGETLGQEVDQMTPEQRASLKQMGEQQTNLASEMDRIQARMRDMLQNNPENEDVANTLQDAITENRDAAVSQRMRQAGQRIEQNQLATAKDSQEQVEKSLQDVLDTLQNRRETDKKELLRKLDEAQQDLQQLKKQQKELKTKAQESQQQNPSDSAGQKGQQQTQQQKLEQLAAQAKQLQQQAEQLARKLERLSAKSAAQKLRDAAQRLEDAAQQAQNMDQGQLEEQIEQAQQDLEQAEQELEKQKEKLEQDLAQEMAAKLKQSIELLIIRQERIRDEMVRLHELQLAEGDLTSAQSQTLAGLSIEQATLTDEIRSFADAIAKAEVYHLSLQLSAEVTTDLARLLDSGKLDPSMIALADEAVDRLRQLVAALEEEQKQQQQAQQEQQPGQDQQQQQPGGSQDGISQTAQLRLLKLMQESLKARTKKLGEEIAADPQQANPNKLARLAAEQGRLSELTLNLIKTTEEELFDPDKLPEIEPTNPEEDTPEVPDAE</sequence>
<accession>A0A368KM42</accession>
<dbReference type="AlphaFoldDB" id="A0A368KM42"/>
<evidence type="ECO:0008006" key="5">
    <source>
        <dbReference type="Google" id="ProtNLM"/>
    </source>
</evidence>
<keyword evidence="2" id="KW-1133">Transmembrane helix</keyword>
<dbReference type="RefSeq" id="WP_114371912.1">
    <property type="nucleotide sequence ID" value="NZ_QPEX01000045.1"/>
</dbReference>
<feature type="compositionally biased region" description="Low complexity" evidence="1">
    <location>
        <begin position="921"/>
        <end position="934"/>
    </location>
</feature>
<feature type="region of interest" description="Disordered" evidence="1">
    <location>
        <begin position="583"/>
        <end position="605"/>
    </location>
</feature>
<comment type="caution">
    <text evidence="3">The sequence shown here is derived from an EMBL/GenBank/DDBJ whole genome shotgun (WGS) entry which is preliminary data.</text>
</comment>
<evidence type="ECO:0000256" key="2">
    <source>
        <dbReference type="SAM" id="Phobius"/>
    </source>
</evidence>
<dbReference type="Proteomes" id="UP000253562">
    <property type="component" value="Unassembled WGS sequence"/>
</dbReference>
<organism evidence="3 4">
    <name type="scientific">Bremerella cremea</name>
    <dbReference type="NCBI Taxonomy" id="1031537"/>
    <lineage>
        <taxon>Bacteria</taxon>
        <taxon>Pseudomonadati</taxon>
        <taxon>Planctomycetota</taxon>
        <taxon>Planctomycetia</taxon>
        <taxon>Pirellulales</taxon>
        <taxon>Pirellulaceae</taxon>
        <taxon>Bremerella</taxon>
    </lineage>
</organism>
<feature type="compositionally biased region" description="Low complexity" evidence="1">
    <location>
        <begin position="683"/>
        <end position="693"/>
    </location>
</feature>
<keyword evidence="2" id="KW-0472">Membrane</keyword>
<feature type="region of interest" description="Disordered" evidence="1">
    <location>
        <begin position="1229"/>
        <end position="1258"/>
    </location>
</feature>
<dbReference type="OrthoDB" id="221492at2"/>
<feature type="compositionally biased region" description="Polar residues" evidence="1">
    <location>
        <begin position="911"/>
        <end position="920"/>
    </location>
</feature>
<feature type="region of interest" description="Disordered" evidence="1">
    <location>
        <begin position="759"/>
        <end position="795"/>
    </location>
</feature>
<feature type="region of interest" description="Disordered" evidence="1">
    <location>
        <begin position="899"/>
        <end position="934"/>
    </location>
</feature>
<feature type="region of interest" description="Disordered" evidence="1">
    <location>
        <begin position="833"/>
        <end position="860"/>
    </location>
</feature>
<protein>
    <recommendedName>
        <fullName evidence="5">DUF4175 family protein</fullName>
    </recommendedName>
</protein>
<evidence type="ECO:0000256" key="1">
    <source>
        <dbReference type="SAM" id="MobiDB-lite"/>
    </source>
</evidence>
<evidence type="ECO:0000313" key="3">
    <source>
        <dbReference type="EMBL" id="RCS41085.1"/>
    </source>
</evidence>
<feature type="transmembrane region" description="Helical" evidence="2">
    <location>
        <begin position="164"/>
        <end position="185"/>
    </location>
</feature>
<gene>
    <name evidence="3" type="ORF">DTL42_21125</name>
</gene>
<feature type="compositionally biased region" description="Acidic residues" evidence="1">
    <location>
        <begin position="1246"/>
        <end position="1258"/>
    </location>
</feature>
<feature type="transmembrane region" description="Helical" evidence="2">
    <location>
        <begin position="64"/>
        <end position="86"/>
    </location>
</feature>
<feature type="compositionally biased region" description="Polar residues" evidence="1">
    <location>
        <begin position="759"/>
        <end position="770"/>
    </location>
</feature>
<reference evidence="3 4" key="1">
    <citation type="submission" date="2018-07" db="EMBL/GenBank/DDBJ databases">
        <title>Comparative genomes isolates from brazilian mangrove.</title>
        <authorList>
            <person name="De Araujo J.E."/>
            <person name="Taketani R.G."/>
            <person name="Silva M.C.P."/>
            <person name="Lourenco M.V."/>
            <person name="Oliveira V.M."/>
            <person name="Andreote F.D."/>
        </authorList>
    </citation>
    <scope>NUCLEOTIDE SEQUENCE [LARGE SCALE GENOMIC DNA]</scope>
    <source>
        <strain evidence="3 4">HEX PRIS-MGV</strain>
    </source>
</reference>
<feature type="region of interest" description="Disordered" evidence="1">
    <location>
        <begin position="666"/>
        <end position="723"/>
    </location>
</feature>
<feature type="compositionally biased region" description="Low complexity" evidence="1">
    <location>
        <begin position="1143"/>
        <end position="1168"/>
    </location>
</feature>